<feature type="coiled-coil region" evidence="1">
    <location>
        <begin position="311"/>
        <end position="349"/>
    </location>
</feature>
<evidence type="ECO:0000313" key="2">
    <source>
        <dbReference type="EMBL" id="MDZ5760965.1"/>
    </source>
</evidence>
<proteinExistence type="predicted"/>
<dbReference type="RefSeq" id="WP_322498398.1">
    <property type="nucleotide sequence ID" value="NZ_JARGYU010000001.1"/>
</dbReference>
<feature type="coiled-coil region" evidence="1">
    <location>
        <begin position="14"/>
        <end position="79"/>
    </location>
</feature>
<sequence length="665" mass="78686">MIKKNSNNIKEDIKYQIESERDFIEVELKNLKDNFDIIDRQKILLLNLSSKIEEKQILIENLKKNQERKNNDIYDYQDQYSDIKISDTNETLDNSNEIVKIDTESDLNLINESNFLNSINENSIIQDLNQQDDLASILDILNKADQTDQIDQADQIDQTKEILFLQPEESKINYDFQKSEELKSYSVDSGQKSFYTAKSNFSEIGKDREELFYSVDSGQKSFHTAKSNFSEKVNDEEELIAQNFLQLKKEIEKTEKINKIKDLKDNFQDYHIVGSNNNAEINKKTEKETPLIKKDKVTQKKLRDSISRENQEIEKENIISLEKEISSMKDEEKKLRDSINQEIESNENRLFMLNQLLTDDKKIKKFKEEVKNININNLIRNSENRLFQLNQLLTNDKKIKNSKAKIEEINYELSKTDNKNEDTIKDLRARLKLQKNKLDFLERKKYNLYIDYNYPISKRTFLISNISLSIKIFFYNLFLSLKKIIRNRFFSRSTSVGIDVMKKRSGVVETRKFERIISKKINKVECRISSLKEQIKKELDIIRYNIRLEENMKRTTQTNVSDNITIKNIKEKDLKSGKLDNLRREMNEFIKELEMLKRTARNVNIDNNFLFIRKILLIGKPLFYLITTSGKFLSKQCNYIKDKITLCLNSILNKFLNKNNKTNIL</sequence>
<feature type="coiled-coil region" evidence="1">
    <location>
        <begin position="572"/>
        <end position="606"/>
    </location>
</feature>
<name>A0AAE5AGZ0_9RICK</name>
<protein>
    <submittedName>
        <fullName evidence="2">Uncharacterized protein</fullName>
    </submittedName>
</protein>
<evidence type="ECO:0000313" key="3">
    <source>
        <dbReference type="Proteomes" id="UP001289135"/>
    </source>
</evidence>
<reference evidence="2" key="1">
    <citation type="submission" date="2023-02" db="EMBL/GenBank/DDBJ databases">
        <title>Host association and intracellularity evolved multiple times independently in the Rickettsiales.</title>
        <authorList>
            <person name="Castelli M."/>
            <person name="Nardi T."/>
            <person name="Gammuto L."/>
            <person name="Bellinzona G."/>
            <person name="Sabaneyeva E."/>
            <person name="Potekhin A."/>
            <person name="Serra V."/>
            <person name="Petroni G."/>
            <person name="Sassera D."/>
        </authorList>
    </citation>
    <scope>NUCLEOTIDE SEQUENCE</scope>
    <source>
        <strain evidence="2">USBL-36I1</strain>
    </source>
</reference>
<accession>A0AAE5AGZ0</accession>
<gene>
    <name evidence="2" type="ORF">Lyticum_00122</name>
</gene>
<organism evidence="2 3">
    <name type="scientific">Lyticum sinuosum</name>
    <dbReference type="NCBI Taxonomy" id="1332059"/>
    <lineage>
        <taxon>Bacteria</taxon>
        <taxon>Pseudomonadati</taxon>
        <taxon>Pseudomonadota</taxon>
        <taxon>Alphaproteobacteria</taxon>
        <taxon>Rickettsiales</taxon>
        <taxon>Lyticum</taxon>
    </lineage>
</organism>
<dbReference type="Proteomes" id="UP001289135">
    <property type="component" value="Unassembled WGS sequence"/>
</dbReference>
<feature type="coiled-coil region" evidence="1">
    <location>
        <begin position="399"/>
        <end position="444"/>
    </location>
</feature>
<comment type="caution">
    <text evidence="2">The sequence shown here is derived from an EMBL/GenBank/DDBJ whole genome shotgun (WGS) entry which is preliminary data.</text>
</comment>
<keyword evidence="3" id="KW-1185">Reference proteome</keyword>
<evidence type="ECO:0000256" key="1">
    <source>
        <dbReference type="SAM" id="Coils"/>
    </source>
</evidence>
<dbReference type="EMBL" id="JARGYU010000001">
    <property type="protein sequence ID" value="MDZ5760965.1"/>
    <property type="molecule type" value="Genomic_DNA"/>
</dbReference>
<keyword evidence="1" id="KW-0175">Coiled coil</keyword>
<dbReference type="AlphaFoldDB" id="A0AAE5AGZ0"/>